<keyword evidence="1" id="KW-0812">Transmembrane</keyword>
<feature type="transmembrane region" description="Helical" evidence="1">
    <location>
        <begin position="7"/>
        <end position="30"/>
    </location>
</feature>
<keyword evidence="1" id="KW-0472">Membrane</keyword>
<keyword evidence="3" id="KW-1185">Reference proteome</keyword>
<feature type="transmembrane region" description="Helical" evidence="1">
    <location>
        <begin position="127"/>
        <end position="145"/>
    </location>
</feature>
<proteinExistence type="predicted"/>
<feature type="transmembrane region" description="Helical" evidence="1">
    <location>
        <begin position="50"/>
        <end position="70"/>
    </location>
</feature>
<evidence type="ECO:0000256" key="1">
    <source>
        <dbReference type="SAM" id="Phobius"/>
    </source>
</evidence>
<evidence type="ECO:0000313" key="2">
    <source>
        <dbReference type="EMBL" id="PZE15665.1"/>
    </source>
</evidence>
<gene>
    <name evidence="2" type="ORF">DNU06_16800</name>
</gene>
<feature type="transmembrane region" description="Helical" evidence="1">
    <location>
        <begin position="82"/>
        <end position="107"/>
    </location>
</feature>
<dbReference type="EMBL" id="QKSB01000020">
    <property type="protein sequence ID" value="PZE15665.1"/>
    <property type="molecule type" value="Genomic_DNA"/>
</dbReference>
<name>A0A2W1N8T8_9FLAO</name>
<evidence type="ECO:0000313" key="3">
    <source>
        <dbReference type="Proteomes" id="UP000249248"/>
    </source>
</evidence>
<sequence length="150" mass="17414">MKPEFKIILTGIGASIVSILLQWFFNYYVLVKLGDWTMALNQKFLVHQTTTLDVLLLNYFPIIIAGIFIVGGVLQTKQYRKFILWTSFSIIIMMILGFVVGLITWTTEGAVSPLLQQYIKYQPFKNYWTIFITLGVLIPLIIKYLKRIKK</sequence>
<dbReference type="Proteomes" id="UP000249248">
    <property type="component" value="Unassembled WGS sequence"/>
</dbReference>
<dbReference type="RefSeq" id="WP_111064669.1">
    <property type="nucleotide sequence ID" value="NZ_JBHUCU010000026.1"/>
</dbReference>
<reference evidence="2 3" key="1">
    <citation type="submission" date="2018-06" db="EMBL/GenBank/DDBJ databases">
        <title>The draft genome sequence of Crocinitomix sp. SM1701.</title>
        <authorList>
            <person name="Zhang X."/>
        </authorList>
    </citation>
    <scope>NUCLEOTIDE SEQUENCE [LARGE SCALE GENOMIC DNA]</scope>
    <source>
        <strain evidence="2 3">SM1701</strain>
    </source>
</reference>
<accession>A0A2W1N8T8</accession>
<protein>
    <submittedName>
        <fullName evidence="2">Uncharacterized protein</fullName>
    </submittedName>
</protein>
<comment type="caution">
    <text evidence="2">The sequence shown here is derived from an EMBL/GenBank/DDBJ whole genome shotgun (WGS) entry which is preliminary data.</text>
</comment>
<dbReference type="AlphaFoldDB" id="A0A2W1N8T8"/>
<keyword evidence="1" id="KW-1133">Transmembrane helix</keyword>
<organism evidence="2 3">
    <name type="scientific">Putridiphycobacter roseus</name>
    <dbReference type="NCBI Taxonomy" id="2219161"/>
    <lineage>
        <taxon>Bacteria</taxon>
        <taxon>Pseudomonadati</taxon>
        <taxon>Bacteroidota</taxon>
        <taxon>Flavobacteriia</taxon>
        <taxon>Flavobacteriales</taxon>
        <taxon>Crocinitomicaceae</taxon>
        <taxon>Putridiphycobacter</taxon>
    </lineage>
</organism>